<accession>A0A671EZQ5</accession>
<evidence type="ECO:0000256" key="3">
    <source>
        <dbReference type="SAM" id="MobiDB-lite"/>
    </source>
</evidence>
<dbReference type="GO" id="GO:0042060">
    <property type="term" value="P:wound healing"/>
    <property type="evidence" value="ECO:0007669"/>
    <property type="project" value="TreeGrafter"/>
</dbReference>
<dbReference type="GO" id="GO:0045296">
    <property type="term" value="F:cadherin binding"/>
    <property type="evidence" value="ECO:0007669"/>
    <property type="project" value="TreeGrafter"/>
</dbReference>
<reference evidence="6" key="3">
    <citation type="submission" date="2018-12" db="EMBL/GenBank/DDBJ databases">
        <title>G10K-VGP greater horseshoe bat female genome, primary haplotype.</title>
        <authorList>
            <person name="Teeling E."/>
            <person name="Myers G."/>
            <person name="Vernes S."/>
            <person name="Pippel M."/>
            <person name="Winkler S."/>
            <person name="Fedrigo O."/>
            <person name="Rhie A."/>
            <person name="Koren S."/>
            <person name="Phillippy A."/>
            <person name="Lewin H."/>
            <person name="Damas J."/>
            <person name="Howe K."/>
            <person name="Mountcastle J."/>
            <person name="Jarvis E.D."/>
        </authorList>
    </citation>
    <scope>NUCLEOTIDE SEQUENCE [LARGE SCALE GENOMIC DNA]</scope>
</reference>
<dbReference type="Proteomes" id="UP000472240">
    <property type="component" value="Chromosome 21"/>
</dbReference>
<feature type="region of interest" description="Disordered" evidence="3">
    <location>
        <begin position="103"/>
        <end position="176"/>
    </location>
</feature>
<feature type="compositionally biased region" description="Basic and acidic residues" evidence="3">
    <location>
        <begin position="17"/>
        <end position="26"/>
    </location>
</feature>
<feature type="domain" description="Periplakin/Envoplakin N-terminal" evidence="4">
    <location>
        <begin position="1"/>
        <end position="93"/>
    </location>
</feature>
<reference evidence="5 6" key="1">
    <citation type="journal article" date="2015" name="Annu Rev Anim Biosci">
        <title>The Genome 10K Project: a way forward.</title>
        <authorList>
            <person name="Koepfli K.P."/>
            <person name="Paten B."/>
            <person name="O'Brien S.J."/>
            <person name="Koepfli K.P."/>
            <person name="Paten B."/>
            <person name="Antunes A."/>
            <person name="Belov K."/>
            <person name="Bustamante C."/>
            <person name="Castoe T.A."/>
            <person name="Clawson H."/>
            <person name="Crawford A.J."/>
            <person name="Diekhans M."/>
            <person name="Distel D."/>
            <person name="Durbin R."/>
            <person name="Earl D."/>
            <person name="Fujita M.K."/>
            <person name="Gamble T."/>
            <person name="Georges A."/>
            <person name="Gemmell N."/>
            <person name="Gilbert M.T."/>
            <person name="Graves J.M."/>
            <person name="Green R.E."/>
            <person name="Hickey G."/>
            <person name="Jarvis E.D."/>
            <person name="Johnson W."/>
            <person name="Komissarov A."/>
            <person name="Korf I."/>
            <person name="Kuhn R."/>
            <person name="Larkin D.M."/>
            <person name="Lewin H."/>
            <person name="Lopez J.V."/>
            <person name="Ma J."/>
            <person name="Marques-Bonet T."/>
            <person name="Miller W."/>
            <person name="Murphy R."/>
            <person name="Pevzner P."/>
            <person name="Shapiro B."/>
            <person name="Steiner C."/>
            <person name="Tamazian G."/>
            <person name="Venkatesh B."/>
            <person name="Wang J."/>
            <person name="Wayne R."/>
            <person name="Wiley E."/>
            <person name="Yang H."/>
            <person name="Zhang G."/>
            <person name="Haussler D."/>
            <person name="Ryder O."/>
            <person name="O'Brien S.J."/>
        </authorList>
    </citation>
    <scope>NUCLEOTIDE SEQUENCE</scope>
</reference>
<name>A0A671EZQ5_RHIFE</name>
<dbReference type="Gene3D" id="1.20.58.60">
    <property type="match status" value="2"/>
</dbReference>
<evidence type="ECO:0000313" key="5">
    <source>
        <dbReference type="Ensembl" id="ENSRFEP00010018800.1"/>
    </source>
</evidence>
<dbReference type="GeneTree" id="ENSGT00940000153578"/>
<reference evidence="5" key="5">
    <citation type="submission" date="2025-09" db="UniProtKB">
        <authorList>
            <consortium name="Ensembl"/>
        </authorList>
    </citation>
    <scope>IDENTIFICATION</scope>
</reference>
<dbReference type="GO" id="GO:0016020">
    <property type="term" value="C:membrane"/>
    <property type="evidence" value="ECO:0007669"/>
    <property type="project" value="TreeGrafter"/>
</dbReference>
<keyword evidence="6" id="KW-1185">Reference proteome</keyword>
<evidence type="ECO:0000256" key="1">
    <source>
        <dbReference type="ARBA" id="ARBA00009109"/>
    </source>
</evidence>
<organism evidence="5 6">
    <name type="scientific">Rhinolophus ferrumequinum</name>
    <name type="common">Greater horseshoe bat</name>
    <dbReference type="NCBI Taxonomy" id="59479"/>
    <lineage>
        <taxon>Eukaryota</taxon>
        <taxon>Metazoa</taxon>
        <taxon>Chordata</taxon>
        <taxon>Craniata</taxon>
        <taxon>Vertebrata</taxon>
        <taxon>Euteleostomi</taxon>
        <taxon>Mammalia</taxon>
        <taxon>Eutheria</taxon>
        <taxon>Laurasiatheria</taxon>
        <taxon>Chiroptera</taxon>
        <taxon>Yinpterochiroptera</taxon>
        <taxon>Rhinolophoidea</taxon>
        <taxon>Rhinolophidae</taxon>
        <taxon>Rhinolophinae</taxon>
        <taxon>Rhinolophus</taxon>
    </lineage>
</organism>
<dbReference type="GO" id="GO:0045104">
    <property type="term" value="P:intermediate filament cytoskeleton organization"/>
    <property type="evidence" value="ECO:0007669"/>
    <property type="project" value="InterPro"/>
</dbReference>
<evidence type="ECO:0000259" key="4">
    <source>
        <dbReference type="Pfam" id="PF23160"/>
    </source>
</evidence>
<dbReference type="Ensembl" id="ENSRFET00010020480.1">
    <property type="protein sequence ID" value="ENSRFEP00010018800.1"/>
    <property type="gene ID" value="ENSRFEG00010012619.1"/>
</dbReference>
<dbReference type="GO" id="GO:0005198">
    <property type="term" value="F:structural molecule activity"/>
    <property type="evidence" value="ECO:0007669"/>
    <property type="project" value="TreeGrafter"/>
</dbReference>
<evidence type="ECO:0000313" key="6">
    <source>
        <dbReference type="Proteomes" id="UP000472240"/>
    </source>
</evidence>
<proteinExistence type="inferred from homology"/>
<dbReference type="GO" id="GO:0005737">
    <property type="term" value="C:cytoplasm"/>
    <property type="evidence" value="ECO:0007669"/>
    <property type="project" value="TreeGrafter"/>
</dbReference>
<dbReference type="GO" id="GO:0005882">
    <property type="term" value="C:intermediate filament"/>
    <property type="evidence" value="ECO:0007669"/>
    <property type="project" value="TreeGrafter"/>
</dbReference>
<comment type="similarity">
    <text evidence="1">Belongs to the plakin or cytolinker family.</text>
</comment>
<keyword evidence="2" id="KW-0175">Coiled coil</keyword>
<feature type="region of interest" description="Disordered" evidence="3">
    <location>
        <begin position="17"/>
        <end position="37"/>
    </location>
</feature>
<dbReference type="InterPro" id="IPR043197">
    <property type="entry name" value="Plakin"/>
</dbReference>
<dbReference type="PANTHER" id="PTHR23169">
    <property type="entry name" value="ENVOPLAKIN"/>
    <property type="match status" value="1"/>
</dbReference>
<dbReference type="FunFam" id="1.20.58.60:FF:000142">
    <property type="entry name" value="Envoplakin like"/>
    <property type="match status" value="1"/>
</dbReference>
<evidence type="ECO:0000256" key="2">
    <source>
        <dbReference type="ARBA" id="ARBA00023054"/>
    </source>
</evidence>
<feature type="compositionally biased region" description="Polar residues" evidence="3">
    <location>
        <begin position="27"/>
        <end position="36"/>
    </location>
</feature>
<dbReference type="PANTHER" id="PTHR23169:SF7">
    <property type="entry name" value="ENVOPLAKIN"/>
    <property type="match status" value="1"/>
</dbReference>
<dbReference type="AlphaFoldDB" id="A0A671EZQ5"/>
<sequence length="312" mass="35159">MQANADQVERDILETQKRLQQDRQHSEQNQALQYRQETGRSLKEAEVLLKDLFLDIDKARRLKHPQAEEIERDIKQLHERVTQECAEYRALYEKMVLPQRGAQGRLGTGAGAKTEAGPRGPVRAGHDGAGAAGRRAQHPAEGDRRLRAGAAEPRGAGLSHHPEPIPRPTEGGLVARAEPGQPVHTLQGCTRQLSALAQQQHRILQQDWSDFMADPMGVRREYEHFKQHELLSQEQCVNQLEDDGERMLELGHPAVKPIQVHQEALKMEWQNFLNLCICQEKQLQHVEDYRRVSLWAGLGEGGDARLGRGAQG</sequence>
<dbReference type="InterPro" id="IPR055419">
    <property type="entry name" value="Spectrin_PEPL/EVPL"/>
</dbReference>
<reference evidence="5" key="4">
    <citation type="submission" date="2025-08" db="UniProtKB">
        <authorList>
            <consortium name="Ensembl"/>
        </authorList>
    </citation>
    <scope>IDENTIFICATION</scope>
</reference>
<gene>
    <name evidence="5" type="primary">EVPL</name>
</gene>
<dbReference type="SUPFAM" id="SSF46966">
    <property type="entry name" value="Spectrin repeat"/>
    <property type="match status" value="1"/>
</dbReference>
<reference evidence="5 6" key="2">
    <citation type="journal article" date="2018" name="Annu Rev Anim Biosci">
        <title>Bat Biology, Genomes, and the Bat1K Project: To Generate Chromosome-Level Genomes for All Living Bat Species.</title>
        <authorList>
            <person name="Teeling E.C."/>
            <person name="Vernes S.C."/>
            <person name="Davalos L.M."/>
            <person name="Ray D.A."/>
            <person name="Gilbert M.T.P."/>
            <person name="Myers E."/>
        </authorList>
    </citation>
    <scope>NUCLEOTIDE SEQUENCE</scope>
</reference>
<protein>
    <submittedName>
        <fullName evidence="5">Envoplakin</fullName>
    </submittedName>
</protein>
<dbReference type="Pfam" id="PF23160">
    <property type="entry name" value="Spectrin_1st_PEPL"/>
    <property type="match status" value="1"/>
</dbReference>